<dbReference type="OrthoDB" id="343296at2759"/>
<comment type="caution">
    <text evidence="3">The sequence shown here is derived from an EMBL/GenBank/DDBJ whole genome shotgun (WGS) entry which is preliminary data.</text>
</comment>
<gene>
    <name evidence="3" type="ORF">Taro_004807</name>
</gene>
<dbReference type="PANTHER" id="PTHR47319">
    <property type="entry name" value="CALCIUM-BINDING PROTEIN KIC"/>
    <property type="match status" value="1"/>
</dbReference>
<evidence type="ECO:0000256" key="1">
    <source>
        <dbReference type="ARBA" id="ARBA00022837"/>
    </source>
</evidence>
<protein>
    <recommendedName>
        <fullName evidence="2">EF-hand domain-containing protein</fullName>
    </recommendedName>
</protein>
<dbReference type="InterPro" id="IPR011992">
    <property type="entry name" value="EF-hand-dom_pair"/>
</dbReference>
<keyword evidence="4" id="KW-1185">Reference proteome</keyword>
<sequence>MAEQTRRDPPGAVEEEYEDLLPTMAEKLEAAEFVEELCRGFRLLADAGRGLITPESLERNAALLGMGGMTRGDAEAMVREGDMDGDGALNETEFCVLMVRLSPEMMRDAEAWLEEAISQEIAKPTPCV</sequence>
<organism evidence="3 4">
    <name type="scientific">Colocasia esculenta</name>
    <name type="common">Wild taro</name>
    <name type="synonym">Arum esculentum</name>
    <dbReference type="NCBI Taxonomy" id="4460"/>
    <lineage>
        <taxon>Eukaryota</taxon>
        <taxon>Viridiplantae</taxon>
        <taxon>Streptophyta</taxon>
        <taxon>Embryophyta</taxon>
        <taxon>Tracheophyta</taxon>
        <taxon>Spermatophyta</taxon>
        <taxon>Magnoliopsida</taxon>
        <taxon>Liliopsida</taxon>
        <taxon>Araceae</taxon>
        <taxon>Aroideae</taxon>
        <taxon>Colocasieae</taxon>
        <taxon>Colocasia</taxon>
    </lineage>
</organism>
<dbReference type="SUPFAM" id="SSF47473">
    <property type="entry name" value="EF-hand"/>
    <property type="match status" value="1"/>
</dbReference>
<dbReference type="EMBL" id="NMUH01000131">
    <property type="protein sequence ID" value="MQL72473.1"/>
    <property type="molecule type" value="Genomic_DNA"/>
</dbReference>
<evidence type="ECO:0000313" key="3">
    <source>
        <dbReference type="EMBL" id="MQL72473.1"/>
    </source>
</evidence>
<dbReference type="GO" id="GO:0005509">
    <property type="term" value="F:calcium ion binding"/>
    <property type="evidence" value="ECO:0007669"/>
    <property type="project" value="InterPro"/>
</dbReference>
<dbReference type="SMR" id="A0A843TSQ1"/>
<dbReference type="PROSITE" id="PS50222">
    <property type="entry name" value="EF_HAND_2"/>
    <property type="match status" value="1"/>
</dbReference>
<accession>A0A843TSQ1</accession>
<keyword evidence="1" id="KW-0106">Calcium</keyword>
<dbReference type="PROSITE" id="PS00018">
    <property type="entry name" value="EF_HAND_1"/>
    <property type="match status" value="1"/>
</dbReference>
<dbReference type="AlphaFoldDB" id="A0A843TSQ1"/>
<dbReference type="Pfam" id="PF13833">
    <property type="entry name" value="EF-hand_8"/>
    <property type="match status" value="1"/>
</dbReference>
<dbReference type="Proteomes" id="UP000652761">
    <property type="component" value="Unassembled WGS sequence"/>
</dbReference>
<evidence type="ECO:0000313" key="4">
    <source>
        <dbReference type="Proteomes" id="UP000652761"/>
    </source>
</evidence>
<dbReference type="PANTHER" id="PTHR47319:SF4">
    <property type="entry name" value="CALCIUM-BINDING PROTEIN KIC"/>
    <property type="match status" value="1"/>
</dbReference>
<evidence type="ECO:0000259" key="2">
    <source>
        <dbReference type="PROSITE" id="PS50222"/>
    </source>
</evidence>
<proteinExistence type="predicted"/>
<dbReference type="InterPro" id="IPR044205">
    <property type="entry name" value="KIC/PBP1/KRP1"/>
</dbReference>
<feature type="domain" description="EF-hand" evidence="2">
    <location>
        <begin position="69"/>
        <end position="104"/>
    </location>
</feature>
<reference evidence="3" key="1">
    <citation type="submission" date="2017-07" db="EMBL/GenBank/DDBJ databases">
        <title>Taro Niue Genome Assembly and Annotation.</title>
        <authorList>
            <person name="Atibalentja N."/>
            <person name="Keating K."/>
            <person name="Fields C.J."/>
        </authorList>
    </citation>
    <scope>NUCLEOTIDE SEQUENCE</scope>
    <source>
        <strain evidence="3">Niue_2</strain>
        <tissue evidence="3">Leaf</tissue>
    </source>
</reference>
<dbReference type="InterPro" id="IPR018247">
    <property type="entry name" value="EF_Hand_1_Ca_BS"/>
</dbReference>
<dbReference type="InterPro" id="IPR002048">
    <property type="entry name" value="EF_hand_dom"/>
</dbReference>
<name>A0A843TSQ1_COLES</name>
<dbReference type="Gene3D" id="1.10.238.10">
    <property type="entry name" value="EF-hand"/>
    <property type="match status" value="1"/>
</dbReference>